<dbReference type="OrthoDB" id="9976543at2759"/>
<dbReference type="OMA" id="CEIANQF"/>
<evidence type="ECO:0000313" key="2">
    <source>
        <dbReference type="Proteomes" id="UP000694845"/>
    </source>
</evidence>
<dbReference type="Proteomes" id="UP000694845">
    <property type="component" value="Unplaced"/>
</dbReference>
<accession>A0A8B7XVK8</accession>
<reference evidence="3" key="1">
    <citation type="submission" date="2025-08" db="UniProtKB">
        <authorList>
            <consortium name="RefSeq"/>
        </authorList>
    </citation>
    <scope>IDENTIFICATION</scope>
</reference>
<dbReference type="Pfam" id="PF13676">
    <property type="entry name" value="TIR_2"/>
    <property type="match status" value="1"/>
</dbReference>
<evidence type="ECO:0000313" key="3">
    <source>
        <dbReference type="RefSeq" id="XP_022084287.1"/>
    </source>
</evidence>
<dbReference type="PROSITE" id="PS50104">
    <property type="entry name" value="TIR"/>
    <property type="match status" value="1"/>
</dbReference>
<sequence>MASGENYGHFLLPLTMNQGPIDVQLAERLFALRSEHLHKRRPERHAIRNLLAMLAFRLGHFDKALEYLDKILSPLEDPNNLNALANRQYMCQNLFRVQEARECEKRIVWLLTDGDTEEMETRRKKLRARSLAEQAFAYSFELFEECISFGRYRKSIELYQTAIELAGNVIDKEEMDEWIFTIGVASFIIYKRIKYVSMSDEAKTRLQTAINSFIQTVNECQDKNFVSDAWRHLGVLFKQSAEQKQSSLLPSLPDDFQEYVRKPGLCFEKAYSVSPHDPRILARHAEYCKNSGDIEKALELVNESIQLNATVFNLHAYCVRAYILIEQYKEQLTNFRTPSLTLLEDAEKDLAVTLQTFVTPWHLATMAEVFYLKALDRCGNVIKGKEGTNNLQVALTYCAKAAACYGGKKRPEVHKQRGECLCVMGEHQTALGCFKRAVDCEIANQFYKGSIGRLVIEYVHVLRYRSSTLSFDPPFLADMVYWLQKAAGICLSTGWILTQLQNLQQIPGFWKIFIDYCIKTGHGDDLESIELAACAEESRCKVYRQHSYPTLNEESVSESVVRKRCKSFPKVGSVCIDTSPTIQKTHEIRPQLVTAALSSVNLEASGEVQEDIVYLIYNLKTGNIHIPSKLSSDSITKDVSCKHVKPAPDIAFNQQLPNDFFVIYSDRASEWVQHSLLEELERNRLKGCIRHRDFILGKPNLENYSDCIKQSVCIIVVITKDFEKDQGCVRGMLMAMEEGKVVISILRESRDLPQLLKPYAGLDATDGTVDWARLERNIEQQINSNIKYDT</sequence>
<dbReference type="PANTHER" id="PTHR16253">
    <property type="entry name" value="TETRATRICOPEPTIDE REPEAT PROTEIN 22"/>
    <property type="match status" value="1"/>
</dbReference>
<dbReference type="SUPFAM" id="SSF48452">
    <property type="entry name" value="TPR-like"/>
    <property type="match status" value="2"/>
</dbReference>
<protein>
    <submittedName>
        <fullName evidence="3">Tetratricopeptide repeat protein 22-like</fullName>
    </submittedName>
</protein>
<dbReference type="InterPro" id="IPR000157">
    <property type="entry name" value="TIR_dom"/>
</dbReference>
<dbReference type="InterPro" id="IPR011990">
    <property type="entry name" value="TPR-like_helical_dom_sf"/>
</dbReference>
<dbReference type="PANTHER" id="PTHR16253:SF0">
    <property type="entry name" value="TETRATRICOPEPTIDE REPEAT PROTEIN 22"/>
    <property type="match status" value="1"/>
</dbReference>
<dbReference type="Gene3D" id="1.25.40.10">
    <property type="entry name" value="Tetratricopeptide repeat domain"/>
    <property type="match status" value="1"/>
</dbReference>
<name>A0A8B7XVK8_ACAPL</name>
<evidence type="ECO:0000259" key="1">
    <source>
        <dbReference type="PROSITE" id="PS50104"/>
    </source>
</evidence>
<dbReference type="RefSeq" id="XP_022084287.1">
    <property type="nucleotide sequence ID" value="XM_022228595.1"/>
</dbReference>
<keyword evidence="2" id="KW-1185">Reference proteome</keyword>
<proteinExistence type="predicted"/>
<gene>
    <name evidence="3" type="primary">LOC110975804</name>
</gene>
<dbReference type="SUPFAM" id="SSF52200">
    <property type="entry name" value="Toll/Interleukin receptor TIR domain"/>
    <property type="match status" value="1"/>
</dbReference>
<dbReference type="InterPro" id="IPR035897">
    <property type="entry name" value="Toll_tir_struct_dom_sf"/>
</dbReference>
<dbReference type="KEGG" id="aplc:110975804"/>
<dbReference type="InterPro" id="IPR019734">
    <property type="entry name" value="TPR_rpt"/>
</dbReference>
<dbReference type="SMART" id="SM00028">
    <property type="entry name" value="TPR"/>
    <property type="match status" value="4"/>
</dbReference>
<organism evidence="2 3">
    <name type="scientific">Acanthaster planci</name>
    <name type="common">Crown-of-thorns starfish</name>
    <dbReference type="NCBI Taxonomy" id="133434"/>
    <lineage>
        <taxon>Eukaryota</taxon>
        <taxon>Metazoa</taxon>
        <taxon>Echinodermata</taxon>
        <taxon>Eleutherozoa</taxon>
        <taxon>Asterozoa</taxon>
        <taxon>Asteroidea</taxon>
        <taxon>Valvatacea</taxon>
        <taxon>Valvatida</taxon>
        <taxon>Acanthasteridae</taxon>
        <taxon>Acanthaster</taxon>
    </lineage>
</organism>
<feature type="domain" description="TIR" evidence="1">
    <location>
        <begin position="656"/>
        <end position="778"/>
    </location>
</feature>
<dbReference type="Gene3D" id="3.40.50.10140">
    <property type="entry name" value="Toll/interleukin-1 receptor homology (TIR) domain"/>
    <property type="match status" value="1"/>
</dbReference>
<dbReference type="GeneID" id="110975804"/>
<dbReference type="InterPro" id="IPR042342">
    <property type="entry name" value="TTC22"/>
</dbReference>
<dbReference type="AlphaFoldDB" id="A0A8B7XVK8"/>
<dbReference type="GO" id="GO:0007165">
    <property type="term" value="P:signal transduction"/>
    <property type="evidence" value="ECO:0007669"/>
    <property type="project" value="InterPro"/>
</dbReference>